<dbReference type="STRING" id="195913.SAMN04488004_104103"/>
<proteinExistence type="inferred from homology"/>
<dbReference type="FunFam" id="1.20.1260.100:FF:000001">
    <property type="entry name" value="translocator protein 2"/>
    <property type="match status" value="1"/>
</dbReference>
<organism evidence="7 8">
    <name type="scientific">Loktanella salsilacus</name>
    <dbReference type="NCBI Taxonomy" id="195913"/>
    <lineage>
        <taxon>Bacteria</taxon>
        <taxon>Pseudomonadati</taxon>
        <taxon>Pseudomonadota</taxon>
        <taxon>Alphaproteobacteria</taxon>
        <taxon>Rhodobacterales</taxon>
        <taxon>Roseobacteraceae</taxon>
        <taxon>Loktanella</taxon>
    </lineage>
</organism>
<evidence type="ECO:0000256" key="6">
    <source>
        <dbReference type="SAM" id="Phobius"/>
    </source>
</evidence>
<evidence type="ECO:0000256" key="5">
    <source>
        <dbReference type="ARBA" id="ARBA00023136"/>
    </source>
</evidence>
<keyword evidence="5 6" id="KW-0472">Membrane</keyword>
<dbReference type="PANTHER" id="PTHR10057">
    <property type="entry name" value="PERIPHERAL-TYPE BENZODIAZEPINE RECEPTOR"/>
    <property type="match status" value="1"/>
</dbReference>
<feature type="transmembrane region" description="Helical" evidence="6">
    <location>
        <begin position="121"/>
        <end position="142"/>
    </location>
</feature>
<dbReference type="Gene3D" id="1.20.1260.100">
    <property type="entry name" value="TspO/MBR protein"/>
    <property type="match status" value="1"/>
</dbReference>
<reference evidence="7 8" key="1">
    <citation type="submission" date="2016-10" db="EMBL/GenBank/DDBJ databases">
        <authorList>
            <person name="de Groot N.N."/>
        </authorList>
    </citation>
    <scope>NUCLEOTIDE SEQUENCE [LARGE SCALE GENOMIC DNA]</scope>
    <source>
        <strain evidence="7 8">DSM 16199</strain>
    </source>
</reference>
<sequence>MSITLFAIFLAATVAAGATGMLFPTGAWYKSLQKPAWTPPNWAFPVMWTTIYLLIAFAGARVAPLEGNTFAMAFWALQIALNTLWTPVFFGARRIKGALVIIVALWLAILGATITHFQLDLWAGLAFVPYLVWVTIATALNLSILRLNPGQKPLELHKLP</sequence>
<dbReference type="InterPro" id="IPR004307">
    <property type="entry name" value="TspO_MBR"/>
</dbReference>
<dbReference type="Proteomes" id="UP000199550">
    <property type="component" value="Unassembled WGS sequence"/>
</dbReference>
<dbReference type="EMBL" id="FOTF01000004">
    <property type="protein sequence ID" value="SFK92067.1"/>
    <property type="molecule type" value="Genomic_DNA"/>
</dbReference>
<comment type="similarity">
    <text evidence="2">Belongs to the TspO/BZRP family.</text>
</comment>
<dbReference type="PANTHER" id="PTHR10057:SF0">
    <property type="entry name" value="TRANSLOCATOR PROTEIN"/>
    <property type="match status" value="1"/>
</dbReference>
<name>A0A1I4DHX5_9RHOB</name>
<dbReference type="Pfam" id="PF03073">
    <property type="entry name" value="TspO_MBR"/>
    <property type="match status" value="1"/>
</dbReference>
<feature type="transmembrane region" description="Helical" evidence="6">
    <location>
        <begin position="41"/>
        <end position="63"/>
    </location>
</feature>
<gene>
    <name evidence="7" type="ORF">SAMN04488004_104103</name>
</gene>
<protein>
    <submittedName>
        <fullName evidence="7">TspO and MBR related proteins</fullName>
    </submittedName>
</protein>
<dbReference type="GO" id="GO:0033013">
    <property type="term" value="P:tetrapyrrole metabolic process"/>
    <property type="evidence" value="ECO:0007669"/>
    <property type="project" value="UniProtKB-ARBA"/>
</dbReference>
<dbReference type="PIRSF" id="PIRSF005859">
    <property type="entry name" value="PBR"/>
    <property type="match status" value="1"/>
</dbReference>
<keyword evidence="4 6" id="KW-1133">Transmembrane helix</keyword>
<evidence type="ECO:0000256" key="1">
    <source>
        <dbReference type="ARBA" id="ARBA00004141"/>
    </source>
</evidence>
<comment type="subcellular location">
    <subcellularLocation>
        <location evidence="1">Membrane</location>
        <topology evidence="1">Multi-pass membrane protein</topology>
    </subcellularLocation>
</comment>
<feature type="transmembrane region" description="Helical" evidence="6">
    <location>
        <begin position="97"/>
        <end position="115"/>
    </location>
</feature>
<evidence type="ECO:0000313" key="7">
    <source>
        <dbReference type="EMBL" id="SFK92067.1"/>
    </source>
</evidence>
<feature type="transmembrane region" description="Helical" evidence="6">
    <location>
        <begin position="6"/>
        <end position="29"/>
    </location>
</feature>
<dbReference type="NCBIfam" id="NF047825">
    <property type="entry name" value="T-richsensTspOAlph"/>
    <property type="match status" value="1"/>
</dbReference>
<dbReference type="CDD" id="cd15904">
    <property type="entry name" value="TSPO_MBR"/>
    <property type="match status" value="1"/>
</dbReference>
<dbReference type="GO" id="GO:0016020">
    <property type="term" value="C:membrane"/>
    <property type="evidence" value="ECO:0007669"/>
    <property type="project" value="UniProtKB-SubCell"/>
</dbReference>
<evidence type="ECO:0000256" key="2">
    <source>
        <dbReference type="ARBA" id="ARBA00007524"/>
    </source>
</evidence>
<evidence type="ECO:0000256" key="4">
    <source>
        <dbReference type="ARBA" id="ARBA00022989"/>
    </source>
</evidence>
<evidence type="ECO:0000256" key="3">
    <source>
        <dbReference type="ARBA" id="ARBA00022692"/>
    </source>
</evidence>
<keyword evidence="3 6" id="KW-0812">Transmembrane</keyword>
<dbReference type="AlphaFoldDB" id="A0A1I4DHX5"/>
<evidence type="ECO:0000313" key="8">
    <source>
        <dbReference type="Proteomes" id="UP000199550"/>
    </source>
</evidence>
<keyword evidence="8" id="KW-1185">Reference proteome</keyword>
<dbReference type="OrthoDB" id="9795496at2"/>
<accession>A0A1I4DHX5</accession>
<dbReference type="RefSeq" id="WP_090186263.1">
    <property type="nucleotide sequence ID" value="NZ_CP072991.1"/>
</dbReference>
<dbReference type="InterPro" id="IPR038330">
    <property type="entry name" value="TspO/MBR-related_sf"/>
</dbReference>